<organism evidence="2 3">
    <name type="scientific">Streptomyces cyaneochromogenes</name>
    <dbReference type="NCBI Taxonomy" id="2496836"/>
    <lineage>
        <taxon>Bacteria</taxon>
        <taxon>Bacillati</taxon>
        <taxon>Actinomycetota</taxon>
        <taxon>Actinomycetes</taxon>
        <taxon>Kitasatosporales</taxon>
        <taxon>Streptomycetaceae</taxon>
        <taxon>Streptomyces</taxon>
    </lineage>
</organism>
<sequence length="277" mass="29114">MMSADRETNHGMTSHDMSNGDIAFLLADAADEVEIGIAPYDAVLRGGRRRRARRWAVATATALALVGSAGTLAVAGLPGGNGSRGAQVATRVPAPPVQNVYPPERTTLATGTVDGEDWWVTIDVWSAPRDAGQAQAQWEAMAAYGSRPVDKASDLIGKSAYFVNRTYGDGETGGVSLGVFDENTPDSGKDLQSVAIPLDPKADGGPQRLVIGQIAPTAQQVTCTWKNGTTTELHKVPENETLATDIPAIRPAAQSPVNWFVCVAPEGTEYKSAGVTK</sequence>
<dbReference type="OrthoDB" id="4213889at2"/>
<keyword evidence="1" id="KW-0812">Transmembrane</keyword>
<protein>
    <submittedName>
        <fullName evidence="2">Uncharacterized protein</fullName>
    </submittedName>
</protein>
<proteinExistence type="predicted"/>
<dbReference type="AlphaFoldDB" id="A0A3Q9EMK9"/>
<accession>A0A3Q9EMK9</accession>
<dbReference type="KEGG" id="scya:EJ357_13575"/>
<name>A0A3Q9EMK9_9ACTN</name>
<dbReference type="EMBL" id="CP034539">
    <property type="protein sequence ID" value="AZQ34381.1"/>
    <property type="molecule type" value="Genomic_DNA"/>
</dbReference>
<evidence type="ECO:0000256" key="1">
    <source>
        <dbReference type="SAM" id="Phobius"/>
    </source>
</evidence>
<feature type="transmembrane region" description="Helical" evidence="1">
    <location>
        <begin position="55"/>
        <end position="77"/>
    </location>
</feature>
<keyword evidence="1" id="KW-1133">Transmembrane helix</keyword>
<gene>
    <name evidence="2" type="ORF">EJ357_13575</name>
</gene>
<evidence type="ECO:0000313" key="2">
    <source>
        <dbReference type="EMBL" id="AZQ34381.1"/>
    </source>
</evidence>
<keyword evidence="3" id="KW-1185">Reference proteome</keyword>
<evidence type="ECO:0000313" key="3">
    <source>
        <dbReference type="Proteomes" id="UP000280298"/>
    </source>
</evidence>
<dbReference type="Proteomes" id="UP000280298">
    <property type="component" value="Chromosome"/>
</dbReference>
<reference evidence="2 3" key="1">
    <citation type="journal article" date="2019" name="Int. J. Syst. Evol. Microbiol.">
        <title>Streptomyces cyaneochromogenes sp. nov., a blue pigment-producing actinomycete from manganese-contaminated soil.</title>
        <authorList>
            <person name="Tang X."/>
            <person name="Zhao J."/>
            <person name="Li K."/>
            <person name="Chen Z."/>
            <person name="Sun Y."/>
            <person name="Gao J."/>
        </authorList>
    </citation>
    <scope>NUCLEOTIDE SEQUENCE [LARGE SCALE GENOMIC DNA]</scope>
    <source>
        <strain evidence="2 3">MK-45</strain>
    </source>
</reference>
<keyword evidence="1" id="KW-0472">Membrane</keyword>